<dbReference type="AlphaFoldDB" id="A0A369K8E5"/>
<protein>
    <submittedName>
        <fullName evidence="3">Uncharacterized protein</fullName>
    </submittedName>
</protein>
<evidence type="ECO:0000313" key="3">
    <source>
        <dbReference type="EMBL" id="RDB28054.1"/>
    </source>
</evidence>
<feature type="transmembrane region" description="Helical" evidence="2">
    <location>
        <begin position="266"/>
        <end position="287"/>
    </location>
</feature>
<keyword evidence="2" id="KW-0812">Transmembrane</keyword>
<feature type="compositionally biased region" description="Low complexity" evidence="1">
    <location>
        <begin position="76"/>
        <end position="87"/>
    </location>
</feature>
<dbReference type="Gene3D" id="2.60.120.260">
    <property type="entry name" value="Galactose-binding domain-like"/>
    <property type="match status" value="1"/>
</dbReference>
<dbReference type="EMBL" id="LUEZ02000013">
    <property type="protein sequence ID" value="RDB28054.1"/>
    <property type="molecule type" value="Genomic_DNA"/>
</dbReference>
<dbReference type="Proteomes" id="UP000076154">
    <property type="component" value="Unassembled WGS sequence"/>
</dbReference>
<reference evidence="3" key="1">
    <citation type="submission" date="2018-04" db="EMBL/GenBank/DDBJ databases">
        <title>Whole genome sequencing of Hypsizygus marmoreus.</title>
        <authorList>
            <person name="Choi I.-G."/>
            <person name="Min B."/>
            <person name="Kim J.-G."/>
            <person name="Kim S."/>
            <person name="Oh Y.-L."/>
            <person name="Kong W.-S."/>
            <person name="Park H."/>
            <person name="Jeong J."/>
            <person name="Song E.-S."/>
        </authorList>
    </citation>
    <scope>NUCLEOTIDE SEQUENCE [LARGE SCALE GENOMIC DNA]</scope>
    <source>
        <strain evidence="3">51987-8</strain>
    </source>
</reference>
<accession>A0A369K8E5</accession>
<sequence length="378" mass="40693">MPPMPVLIDAMSTSLFHPPRLPPTDDRAFTARQDSNPFSNKNNDEANDIDRNQKRAKNSKKLYVVTTSPMSARENPTSSSGSPPCSPASGSQNFGCFSCVVQDNDARLSYRGAWLLSGSPSSTTHSTTDRGATVSFQFNGSGIVVFGTVPQSNGTVKPPSASYILDADPPFVTTQPTANQDIPYQPLFLAGQLSGKEHTLTIKIESDNMSSPYILERFFVFPRSNFTQHVVDALPTPTPVPSSAPSSLPKSPAITTEISTTVTVRVLAGTLGSLIAVVIIASAFFLYRWRHRITQWSSIGSSSNAKSSSSSSRGLQGTIFTSTESILRNPPSCLWTPRTRSEEGRSVVDYCLSLSTSAMPHQPIVRIPTPPPPGLPSK</sequence>
<keyword evidence="4" id="KW-1185">Reference proteome</keyword>
<feature type="compositionally biased region" description="Polar residues" evidence="1">
    <location>
        <begin position="32"/>
        <end position="41"/>
    </location>
</feature>
<proteinExistence type="predicted"/>
<evidence type="ECO:0000313" key="4">
    <source>
        <dbReference type="Proteomes" id="UP000076154"/>
    </source>
</evidence>
<dbReference type="OrthoDB" id="3006363at2759"/>
<organism evidence="3 4">
    <name type="scientific">Hypsizygus marmoreus</name>
    <name type="common">White beech mushroom</name>
    <name type="synonym">Agaricus marmoreus</name>
    <dbReference type="NCBI Taxonomy" id="39966"/>
    <lineage>
        <taxon>Eukaryota</taxon>
        <taxon>Fungi</taxon>
        <taxon>Dikarya</taxon>
        <taxon>Basidiomycota</taxon>
        <taxon>Agaricomycotina</taxon>
        <taxon>Agaricomycetes</taxon>
        <taxon>Agaricomycetidae</taxon>
        <taxon>Agaricales</taxon>
        <taxon>Tricholomatineae</taxon>
        <taxon>Lyophyllaceae</taxon>
        <taxon>Hypsizygus</taxon>
    </lineage>
</organism>
<evidence type="ECO:0000256" key="1">
    <source>
        <dbReference type="SAM" id="MobiDB-lite"/>
    </source>
</evidence>
<evidence type="ECO:0000256" key="2">
    <source>
        <dbReference type="SAM" id="Phobius"/>
    </source>
</evidence>
<dbReference type="InParanoid" id="A0A369K8E5"/>
<comment type="caution">
    <text evidence="3">The sequence shown here is derived from an EMBL/GenBank/DDBJ whole genome shotgun (WGS) entry which is preliminary data.</text>
</comment>
<keyword evidence="2" id="KW-1133">Transmembrane helix</keyword>
<keyword evidence="2" id="KW-0472">Membrane</keyword>
<name>A0A369K8E5_HYPMA</name>
<gene>
    <name evidence="3" type="ORF">Hypma_002220</name>
</gene>
<feature type="region of interest" description="Disordered" evidence="1">
    <location>
        <begin position="14"/>
        <end position="87"/>
    </location>
</feature>
<feature type="compositionally biased region" description="Basic and acidic residues" evidence="1">
    <location>
        <begin position="42"/>
        <end position="53"/>
    </location>
</feature>